<dbReference type="Proteomes" id="UP000198639">
    <property type="component" value="Unassembled WGS sequence"/>
</dbReference>
<evidence type="ECO:0000313" key="4">
    <source>
        <dbReference type="Proteomes" id="UP000198639"/>
    </source>
</evidence>
<dbReference type="InterPro" id="IPR020845">
    <property type="entry name" value="AMP-binding_CS"/>
</dbReference>
<dbReference type="PANTHER" id="PTHR43767:SF8">
    <property type="entry name" value="LONG-CHAIN-FATTY-ACID--COA LIGASE"/>
    <property type="match status" value="1"/>
</dbReference>
<proteinExistence type="predicted"/>
<reference evidence="4" key="1">
    <citation type="submission" date="2016-10" db="EMBL/GenBank/DDBJ databases">
        <authorList>
            <person name="Varghese N."/>
            <person name="Submissions S."/>
        </authorList>
    </citation>
    <scope>NUCLEOTIDE SEQUENCE [LARGE SCALE GENOMIC DNA]</scope>
    <source>
        <strain evidence="4">CGMCC 1.12041</strain>
    </source>
</reference>
<dbReference type="PROSITE" id="PS00455">
    <property type="entry name" value="AMP_BINDING"/>
    <property type="match status" value="1"/>
</dbReference>
<gene>
    <name evidence="3" type="ORF">SAMN05216204_12095</name>
</gene>
<dbReference type="SUPFAM" id="SSF56801">
    <property type="entry name" value="Acetyl-CoA synthetase-like"/>
    <property type="match status" value="1"/>
</dbReference>
<sequence>MDTKNLLDSLAGKPALLSDGRTTLDGAAFGQLVRQACDALAARQYPQAPVALLADNSPEWLAIDLATQVLGLALVPLPLFFTPEQWQHVMAQTGARSVWCADPRHAAALGWTRQVAADTCLALYEAAESASAAPPLGLGGVQKITFTSGTTSAPKGVCLGMAQQWELAGALRDGLAPLGLERHLCLLPFAVLLENIAGPYTALLAGATVMCPPLAETGLSGASGFDPVTCLSALARYRPHSIILVPQMLQALVAATAPGDPRIASLRFVAVGGGKVSPRLLEAAAARGFPVYEGYGLSECASVVALNLPGAARPGSVGRPLPHRRVVIAADGEILVQGVAAHYLGQPPAPGAALATGDLGHLDADGFLYVDGRKKDVLITGYGRNVSPEWPEAALTGTGAIAQAVVFGEAQPWLAALVVPAAPGIGAAELAEAVARANAGLPDYARVRRWAAVPPLMAADGLVTANGRPRRPLIAARYAARIARLFDTMETTQ</sequence>
<protein>
    <submittedName>
        <fullName evidence="3">Long-chain acyl-CoA synthetase (AMP-forming)</fullName>
    </submittedName>
</protein>
<dbReference type="GO" id="GO:0016874">
    <property type="term" value="F:ligase activity"/>
    <property type="evidence" value="ECO:0007669"/>
    <property type="project" value="UniProtKB-KW"/>
</dbReference>
<feature type="domain" description="AMP-dependent synthetase/ligase" evidence="2">
    <location>
        <begin position="12"/>
        <end position="335"/>
    </location>
</feature>
<dbReference type="EMBL" id="FOLD01000020">
    <property type="protein sequence ID" value="SFD27225.1"/>
    <property type="molecule type" value="Genomic_DNA"/>
</dbReference>
<name>A0A1I1QYW3_9BURK</name>
<organism evidence="3 4">
    <name type="scientific">Massilia yuzhufengensis</name>
    <dbReference type="NCBI Taxonomy" id="1164594"/>
    <lineage>
        <taxon>Bacteria</taxon>
        <taxon>Pseudomonadati</taxon>
        <taxon>Pseudomonadota</taxon>
        <taxon>Betaproteobacteria</taxon>
        <taxon>Burkholderiales</taxon>
        <taxon>Oxalobacteraceae</taxon>
        <taxon>Telluria group</taxon>
        <taxon>Massilia</taxon>
    </lineage>
</organism>
<dbReference type="InterPro" id="IPR000873">
    <property type="entry name" value="AMP-dep_synth/lig_dom"/>
</dbReference>
<dbReference type="Pfam" id="PF23562">
    <property type="entry name" value="AMP-binding_C_3"/>
    <property type="match status" value="1"/>
</dbReference>
<dbReference type="PANTHER" id="PTHR43767">
    <property type="entry name" value="LONG-CHAIN-FATTY-ACID--COA LIGASE"/>
    <property type="match status" value="1"/>
</dbReference>
<dbReference type="AlphaFoldDB" id="A0A1I1QYW3"/>
<accession>A0A1I1QYW3</accession>
<dbReference type="InterPro" id="IPR045851">
    <property type="entry name" value="AMP-bd_C_sf"/>
</dbReference>
<keyword evidence="4" id="KW-1185">Reference proteome</keyword>
<evidence type="ECO:0000259" key="2">
    <source>
        <dbReference type="Pfam" id="PF00501"/>
    </source>
</evidence>
<evidence type="ECO:0000256" key="1">
    <source>
        <dbReference type="ARBA" id="ARBA00022598"/>
    </source>
</evidence>
<evidence type="ECO:0000313" key="3">
    <source>
        <dbReference type="EMBL" id="SFD27225.1"/>
    </source>
</evidence>
<dbReference type="Gene3D" id="3.30.300.30">
    <property type="match status" value="1"/>
</dbReference>
<dbReference type="InterPro" id="IPR050237">
    <property type="entry name" value="ATP-dep_AMP-bd_enzyme"/>
</dbReference>
<dbReference type="OrthoDB" id="9766486at2"/>
<dbReference type="STRING" id="1164594.SAMN05216204_12095"/>
<dbReference type="Pfam" id="PF00501">
    <property type="entry name" value="AMP-binding"/>
    <property type="match status" value="1"/>
</dbReference>
<keyword evidence="1" id="KW-0436">Ligase</keyword>
<dbReference type="InterPro" id="IPR042099">
    <property type="entry name" value="ANL_N_sf"/>
</dbReference>
<dbReference type="Gene3D" id="3.40.50.12780">
    <property type="entry name" value="N-terminal domain of ligase-like"/>
    <property type="match status" value="1"/>
</dbReference>